<accession>R4YXM3</accession>
<dbReference type="HOGENOM" id="CLU_116679_0_0_11"/>
<organism evidence="1 2">
    <name type="scientific">Candidatus Neomicrothrix parvicella RN1</name>
    <dbReference type="NCBI Taxonomy" id="1229780"/>
    <lineage>
        <taxon>Bacteria</taxon>
        <taxon>Bacillati</taxon>
        <taxon>Actinomycetota</taxon>
        <taxon>Acidimicrobiia</taxon>
        <taxon>Acidimicrobiales</taxon>
        <taxon>Microthrixaceae</taxon>
        <taxon>Candidatus Neomicrothrix</taxon>
    </lineage>
</organism>
<dbReference type="Proteomes" id="UP000018291">
    <property type="component" value="Unassembled WGS sequence"/>
</dbReference>
<dbReference type="STRING" id="1229780.BN381_20013"/>
<dbReference type="RefSeq" id="WP_012225456.1">
    <property type="nucleotide sequence ID" value="NZ_HG422565.1"/>
</dbReference>
<proteinExistence type="predicted"/>
<protein>
    <recommendedName>
        <fullName evidence="3">AbiEi antitoxin C-terminal domain-containing protein</fullName>
    </recommendedName>
</protein>
<reference evidence="1 2" key="1">
    <citation type="journal article" date="2013" name="ISME J.">
        <title>Metabolic model for the filamentous 'Candidatus Microthrix parvicella' based on genomic and metagenomic analyses.</title>
        <authorList>
            <person name="Jon McIlroy S."/>
            <person name="Kristiansen R."/>
            <person name="Albertsen M."/>
            <person name="Michael Karst S."/>
            <person name="Rossetti S."/>
            <person name="Lund Nielsen J."/>
            <person name="Tandoi V."/>
            <person name="James Seviour R."/>
            <person name="Nielsen P.H."/>
        </authorList>
    </citation>
    <scope>NUCLEOTIDE SEQUENCE [LARGE SCALE GENOMIC DNA]</scope>
    <source>
        <strain evidence="1 2">RN1</strain>
    </source>
</reference>
<sequence length="200" mass="21212">MSTAQNVREHVERNPVRRFISPASIPGSRRAVDCEMSRLAAAGEVVRVRKGLYWKGPKTRAGMPLPRPSEVALEIAGLGSGPSGLSAAQSLGLSTQVPAIEQVAVAGRVPAPIVGVRFVSRSIERRIAGLHPVEVALLEVLRAGPGVVEAPWSDVAGAARRLAESGAIRPELLAQQLARDYHVAARGRFDELGLDQAVRA</sequence>
<dbReference type="EMBL" id="CANL01000012">
    <property type="protein sequence ID" value="CCM63189.1"/>
    <property type="molecule type" value="Genomic_DNA"/>
</dbReference>
<evidence type="ECO:0000313" key="1">
    <source>
        <dbReference type="EMBL" id="CCM63189.1"/>
    </source>
</evidence>
<dbReference type="eggNOG" id="ENOG502ZTUC">
    <property type="taxonomic scope" value="Bacteria"/>
</dbReference>
<gene>
    <name evidence="1" type="ORF">BN381_20013</name>
</gene>
<keyword evidence="2" id="KW-1185">Reference proteome</keyword>
<evidence type="ECO:0008006" key="3">
    <source>
        <dbReference type="Google" id="ProtNLM"/>
    </source>
</evidence>
<evidence type="ECO:0000313" key="2">
    <source>
        <dbReference type="Proteomes" id="UP000018291"/>
    </source>
</evidence>
<dbReference type="OrthoDB" id="5118179at2"/>
<name>R4YXM3_9ACTN</name>
<dbReference type="AlphaFoldDB" id="R4YXM3"/>
<comment type="caution">
    <text evidence="1">The sequence shown here is derived from an EMBL/GenBank/DDBJ whole genome shotgun (WGS) entry which is preliminary data.</text>
</comment>